<feature type="compositionally biased region" description="Polar residues" evidence="1">
    <location>
        <begin position="99"/>
        <end position="124"/>
    </location>
</feature>
<dbReference type="AlphaFoldDB" id="A0A135T9Z2"/>
<keyword evidence="3" id="KW-1185">Reference proteome</keyword>
<evidence type="ECO:0000256" key="1">
    <source>
        <dbReference type="SAM" id="MobiDB-lite"/>
    </source>
</evidence>
<sequence>MPWAPNRPKSSQQWIRITNALPKARSCFRVTGLRNSPRLPLPRPLSRLSLVAPDPIRLGPSLSPVDPFSVRLAHPPWPVIATLSPKIRRSYNTDAAARNTKTAPGTSELASATTPEVAQESTSNNSTFLGLTLGFPQLKKDSALLRPNPPVTKTSEIRSNAPPCRAVHQLFARLHRLLGDLA</sequence>
<accession>A0A135T9Z2</accession>
<reference evidence="2 3" key="1">
    <citation type="submission" date="2014-02" db="EMBL/GenBank/DDBJ databases">
        <title>The genome sequence of Colletotrichum nymphaeae SA-01.</title>
        <authorList>
            <person name="Baroncelli R."/>
            <person name="Thon M.R."/>
        </authorList>
    </citation>
    <scope>NUCLEOTIDE SEQUENCE [LARGE SCALE GENOMIC DNA]</scope>
    <source>
        <strain evidence="2 3">SA-01</strain>
    </source>
</reference>
<dbReference type="EMBL" id="JEMN01001187">
    <property type="protein sequence ID" value="KXH44977.1"/>
    <property type="molecule type" value="Genomic_DNA"/>
</dbReference>
<feature type="region of interest" description="Disordered" evidence="1">
    <location>
        <begin position="93"/>
        <end position="124"/>
    </location>
</feature>
<comment type="caution">
    <text evidence="2">The sequence shown here is derived from an EMBL/GenBank/DDBJ whole genome shotgun (WGS) entry which is preliminary data.</text>
</comment>
<gene>
    <name evidence="2" type="ORF">CNYM01_13057</name>
</gene>
<proteinExistence type="predicted"/>
<protein>
    <submittedName>
        <fullName evidence="2">Uncharacterized protein</fullName>
    </submittedName>
</protein>
<dbReference type="Proteomes" id="UP000070054">
    <property type="component" value="Unassembled WGS sequence"/>
</dbReference>
<evidence type="ECO:0000313" key="3">
    <source>
        <dbReference type="Proteomes" id="UP000070054"/>
    </source>
</evidence>
<organism evidence="2 3">
    <name type="scientific">Colletotrichum nymphaeae SA-01</name>
    <dbReference type="NCBI Taxonomy" id="1460502"/>
    <lineage>
        <taxon>Eukaryota</taxon>
        <taxon>Fungi</taxon>
        <taxon>Dikarya</taxon>
        <taxon>Ascomycota</taxon>
        <taxon>Pezizomycotina</taxon>
        <taxon>Sordariomycetes</taxon>
        <taxon>Hypocreomycetidae</taxon>
        <taxon>Glomerellales</taxon>
        <taxon>Glomerellaceae</taxon>
        <taxon>Colletotrichum</taxon>
        <taxon>Colletotrichum acutatum species complex</taxon>
    </lineage>
</organism>
<evidence type="ECO:0000313" key="2">
    <source>
        <dbReference type="EMBL" id="KXH44977.1"/>
    </source>
</evidence>
<name>A0A135T9Z2_9PEZI</name>